<feature type="domain" description="Ketoreductase" evidence="3">
    <location>
        <begin position="11"/>
        <end position="187"/>
    </location>
</feature>
<evidence type="ECO:0000256" key="2">
    <source>
        <dbReference type="ARBA" id="ARBA00023002"/>
    </source>
</evidence>
<organism evidence="4">
    <name type="scientific">Magnetococcus massalia (strain MO-1)</name>
    <dbReference type="NCBI Taxonomy" id="451514"/>
    <lineage>
        <taxon>Bacteria</taxon>
        <taxon>Pseudomonadati</taxon>
        <taxon>Pseudomonadota</taxon>
        <taxon>Magnetococcia</taxon>
        <taxon>Magnetococcales</taxon>
        <taxon>Magnetococcaceae</taxon>
        <taxon>Magnetococcus</taxon>
    </lineage>
</organism>
<sequence>MEEYEMSQAAGIILVSGGSRGLGLAICRDLLEAGERVVAFSRRSTDEAEALKQAFPEHFHFLEADLSAKGSMGTLVQQVEEIGSIAALINNAAVAPDGLLATMDEADVGRTLDINVTGTLALTKQVIRRMMLRKRGRIINISSVIGQRGFSGLVAYAASKAAIEGATRALAREVGRAGITVNAIAPGYLETEMSEGLGDTQRQQIIRRTPLGRLGEVGDITGTVRFFLSKEAGFITGQTLIIDGGMSS</sequence>
<dbReference type="EC" id="1.1.1.-" evidence="4"/>
<dbReference type="PANTHER" id="PTHR42879:SF2">
    <property type="entry name" value="3-OXOACYL-[ACYL-CARRIER-PROTEIN] REDUCTASE FABG"/>
    <property type="match status" value="1"/>
</dbReference>
<dbReference type="PRINTS" id="PR00081">
    <property type="entry name" value="GDHRDH"/>
</dbReference>
<reference evidence="4" key="1">
    <citation type="submission" date="2015-04" db="EMBL/GenBank/DDBJ databases">
        <authorList>
            <person name="Syromyatnikov M.Y."/>
            <person name="Popov V.N."/>
        </authorList>
    </citation>
    <scope>NUCLEOTIDE SEQUENCE</scope>
    <source>
        <strain evidence="4">MO-1</strain>
    </source>
</reference>
<dbReference type="InterPro" id="IPR050259">
    <property type="entry name" value="SDR"/>
</dbReference>
<name>A0A1S7LLF5_MAGMO</name>
<comment type="similarity">
    <text evidence="1">Belongs to the short-chain dehydrogenases/reductases (SDR) family.</text>
</comment>
<evidence type="ECO:0000259" key="3">
    <source>
        <dbReference type="SMART" id="SM00822"/>
    </source>
</evidence>
<dbReference type="EMBL" id="LO017727">
    <property type="protein sequence ID" value="CRH07782.1"/>
    <property type="molecule type" value="Genomic_DNA"/>
</dbReference>
<dbReference type="SUPFAM" id="SSF51735">
    <property type="entry name" value="NAD(P)-binding Rossmann-fold domains"/>
    <property type="match status" value="1"/>
</dbReference>
<protein>
    <submittedName>
        <fullName evidence="4">Putative Short-chain dehydrogenase/reductase</fullName>
        <ecNumber evidence="4">1.1.1.-</ecNumber>
    </submittedName>
</protein>
<dbReference type="FunFam" id="3.40.50.720:FF:000173">
    <property type="entry name" value="3-oxoacyl-[acyl-carrier protein] reductase"/>
    <property type="match status" value="1"/>
</dbReference>
<dbReference type="PANTHER" id="PTHR42879">
    <property type="entry name" value="3-OXOACYL-(ACYL-CARRIER-PROTEIN) REDUCTASE"/>
    <property type="match status" value="1"/>
</dbReference>
<dbReference type="InterPro" id="IPR036291">
    <property type="entry name" value="NAD(P)-bd_dom_sf"/>
</dbReference>
<dbReference type="Pfam" id="PF13561">
    <property type="entry name" value="adh_short_C2"/>
    <property type="match status" value="1"/>
</dbReference>
<accession>A0A1S7LLF5</accession>
<dbReference type="GO" id="GO:0016491">
    <property type="term" value="F:oxidoreductase activity"/>
    <property type="evidence" value="ECO:0007669"/>
    <property type="project" value="UniProtKB-KW"/>
</dbReference>
<keyword evidence="2 4" id="KW-0560">Oxidoreductase</keyword>
<dbReference type="InterPro" id="IPR057326">
    <property type="entry name" value="KR_dom"/>
</dbReference>
<proteinExistence type="inferred from homology"/>
<gene>
    <name evidence="4" type="ORF">MAGMO_3649</name>
</gene>
<evidence type="ECO:0000256" key="1">
    <source>
        <dbReference type="ARBA" id="ARBA00006484"/>
    </source>
</evidence>
<dbReference type="AlphaFoldDB" id="A0A1S7LLF5"/>
<dbReference type="PRINTS" id="PR00080">
    <property type="entry name" value="SDRFAMILY"/>
</dbReference>
<dbReference type="Gene3D" id="3.40.50.720">
    <property type="entry name" value="NAD(P)-binding Rossmann-like Domain"/>
    <property type="match status" value="1"/>
</dbReference>
<dbReference type="SMART" id="SM00822">
    <property type="entry name" value="PKS_KR"/>
    <property type="match status" value="1"/>
</dbReference>
<evidence type="ECO:0000313" key="4">
    <source>
        <dbReference type="EMBL" id="CRH07782.1"/>
    </source>
</evidence>
<dbReference type="InterPro" id="IPR002347">
    <property type="entry name" value="SDR_fam"/>
</dbReference>